<proteinExistence type="predicted"/>
<feature type="transmembrane region" description="Helical" evidence="1">
    <location>
        <begin position="175"/>
        <end position="197"/>
    </location>
</feature>
<protein>
    <submittedName>
        <fullName evidence="2">BPSS1780 family membrane protein</fullName>
    </submittedName>
</protein>
<keyword evidence="1" id="KW-0472">Membrane</keyword>
<keyword evidence="1" id="KW-1133">Transmembrane helix</keyword>
<accession>A0ABU6K1M0</accession>
<dbReference type="Proteomes" id="UP001331561">
    <property type="component" value="Unassembled WGS sequence"/>
</dbReference>
<keyword evidence="1" id="KW-0812">Transmembrane</keyword>
<feature type="transmembrane region" description="Helical" evidence="1">
    <location>
        <begin position="142"/>
        <end position="168"/>
    </location>
</feature>
<comment type="caution">
    <text evidence="2">The sequence shown here is derived from an EMBL/GenBank/DDBJ whole genome shotgun (WGS) entry which is preliminary data.</text>
</comment>
<feature type="transmembrane region" description="Helical" evidence="1">
    <location>
        <begin position="109"/>
        <end position="136"/>
    </location>
</feature>
<organism evidence="2 3">
    <name type="scientific">Uliginosibacterium silvisoli</name>
    <dbReference type="NCBI Taxonomy" id="3114758"/>
    <lineage>
        <taxon>Bacteria</taxon>
        <taxon>Pseudomonadati</taxon>
        <taxon>Pseudomonadota</taxon>
        <taxon>Betaproteobacteria</taxon>
        <taxon>Rhodocyclales</taxon>
        <taxon>Zoogloeaceae</taxon>
        <taxon>Uliginosibacterium</taxon>
    </lineage>
</organism>
<feature type="transmembrane region" description="Helical" evidence="1">
    <location>
        <begin position="72"/>
        <end position="89"/>
    </location>
</feature>
<evidence type="ECO:0000313" key="3">
    <source>
        <dbReference type="Proteomes" id="UP001331561"/>
    </source>
</evidence>
<gene>
    <name evidence="2" type="ORF">VVD49_07425</name>
</gene>
<name>A0ABU6K1M0_9RHOO</name>
<dbReference type="EMBL" id="JAYXHS010000001">
    <property type="protein sequence ID" value="MEC5385549.1"/>
    <property type="molecule type" value="Genomic_DNA"/>
</dbReference>
<feature type="transmembrane region" description="Helical" evidence="1">
    <location>
        <begin position="217"/>
        <end position="243"/>
    </location>
</feature>
<dbReference type="InterPro" id="IPR047798">
    <property type="entry name" value="BPSS1780-like"/>
</dbReference>
<dbReference type="NCBIfam" id="NF041043">
    <property type="entry name" value="BPSS1780_fam"/>
    <property type="match status" value="1"/>
</dbReference>
<evidence type="ECO:0000313" key="2">
    <source>
        <dbReference type="EMBL" id="MEC5385549.1"/>
    </source>
</evidence>
<evidence type="ECO:0000256" key="1">
    <source>
        <dbReference type="SAM" id="Phobius"/>
    </source>
</evidence>
<sequence>MLQTSSVPAVPRSARKPVIRKLSASQAFSWLGSGWSLFIGQPVQWALMALAVFIIMALVSTVLVPLPIIGPMAGPVLFVLLTGGMLSAAERQSRGETVRFLHLFDGFRVHGGSLALVGVLFSIPLVLMLLVVQLALVGGLLAGVLGAVLGSALSSLLSAATAFISVLVTGLGVSVFIYLLMILALVNAPALVTYRALPPLEALGLSLKASLRNLGATLLFGLLMYVLFAVSLMPAGLGVLIFIPVSVGALRQACLDMYGDAVHEV</sequence>
<keyword evidence="3" id="KW-1185">Reference proteome</keyword>
<reference evidence="2 3" key="1">
    <citation type="submission" date="2024-01" db="EMBL/GenBank/DDBJ databases">
        <title>Uliginosibacterium soil sp. nov.</title>
        <authorList>
            <person name="Lv Y."/>
        </authorList>
    </citation>
    <scope>NUCLEOTIDE SEQUENCE [LARGE SCALE GENOMIC DNA]</scope>
    <source>
        <strain evidence="2 3">H3</strain>
    </source>
</reference>
<dbReference type="RefSeq" id="WP_327598501.1">
    <property type="nucleotide sequence ID" value="NZ_JAYXHS010000001.1"/>
</dbReference>
<feature type="transmembrane region" description="Helical" evidence="1">
    <location>
        <begin position="45"/>
        <end position="66"/>
    </location>
</feature>